<proteinExistence type="predicted"/>
<evidence type="ECO:0000259" key="2">
    <source>
        <dbReference type="Pfam" id="PF13439"/>
    </source>
</evidence>
<evidence type="ECO:0000259" key="1">
    <source>
        <dbReference type="Pfam" id="PF00534"/>
    </source>
</evidence>
<dbReference type="Proteomes" id="UP001208054">
    <property type="component" value="Unassembled WGS sequence"/>
</dbReference>
<protein>
    <submittedName>
        <fullName evidence="3">Glycosyltransferase family 4 protein</fullName>
    </submittedName>
</protein>
<dbReference type="EMBL" id="JAHWBK010000002">
    <property type="protein sequence ID" value="MCV0323432.1"/>
    <property type="molecule type" value="Genomic_DNA"/>
</dbReference>
<dbReference type="PANTHER" id="PTHR45947">
    <property type="entry name" value="SULFOQUINOVOSYL TRANSFERASE SQD2"/>
    <property type="match status" value="1"/>
</dbReference>
<evidence type="ECO:0000313" key="3">
    <source>
        <dbReference type="EMBL" id="MCV0323432.1"/>
    </source>
</evidence>
<dbReference type="InterPro" id="IPR001296">
    <property type="entry name" value="Glyco_trans_1"/>
</dbReference>
<dbReference type="InterPro" id="IPR050194">
    <property type="entry name" value="Glycosyltransferase_grp1"/>
</dbReference>
<dbReference type="RefSeq" id="WP_197610797.1">
    <property type="nucleotide sequence ID" value="NZ_JAHWBK010000002.1"/>
</dbReference>
<dbReference type="PANTHER" id="PTHR45947:SF3">
    <property type="entry name" value="SULFOQUINOVOSYL TRANSFERASE SQD2"/>
    <property type="match status" value="1"/>
</dbReference>
<keyword evidence="4" id="KW-1185">Reference proteome</keyword>
<name>A0ABT2XBW7_9GAMM</name>
<dbReference type="Gene3D" id="3.40.50.2000">
    <property type="entry name" value="Glycogen Phosphorylase B"/>
    <property type="match status" value="2"/>
</dbReference>
<dbReference type="Pfam" id="PF13439">
    <property type="entry name" value="Glyco_transf_4"/>
    <property type="match status" value="1"/>
</dbReference>
<reference evidence="3 4" key="1">
    <citation type="submission" date="2021-07" db="EMBL/GenBank/DDBJ databases">
        <title>Clinical implication of Pseudomonas aeruginosa: further insight on the antimicrobial resistance.</title>
        <authorList>
            <person name="Macori G."/>
            <person name="Fanning S."/>
            <person name="Alqahtani A."/>
        </authorList>
    </citation>
    <scope>NUCLEOTIDE SEQUENCE [LARGE SCALE GENOMIC DNA]</scope>
    <source>
        <strain evidence="3 4">CFS3442</strain>
    </source>
</reference>
<sequence>MKISLLNNLYSPYHVGGAERSVESLANGLVQLGHEITVLTLHEGRSIDVELNNGIRIFRIPLRNYYWPFGAKHRRASWQKVAWHARDLFNIEARRDLLRVIGEIRPDVVHTNNVSGFSVSAWGAASSLGIPVVHTARDYHLLHPNSTLFGGGGAKDELSLDSRLWVAGKRSFSRRVNCFVAISEYVREIHLRAGLFEHALASVIYNSVSTPDRDYRPAALKAEKIYGFIGRLDPSKGVEKVIEAARLLPGRRWIIAGEGQSDYVDSLRRLAPSNVDFIGKVRPSEFFSKINVLMIPSLWAEPLGRVAIEAYMHGIPVISSGLGGLGDIVKDGLTGFFFDPFKVQSLLDAVAKLDAEDYQKLVFNCNEYSRRFTEISVAGQYIEVYGNAIAGRR</sequence>
<comment type="caution">
    <text evidence="3">The sequence shown here is derived from an EMBL/GenBank/DDBJ whole genome shotgun (WGS) entry which is preliminary data.</text>
</comment>
<dbReference type="CDD" id="cd03823">
    <property type="entry name" value="GT4_ExpE7-like"/>
    <property type="match status" value="1"/>
</dbReference>
<dbReference type="Pfam" id="PF00534">
    <property type="entry name" value="Glycos_transf_1"/>
    <property type="match status" value="1"/>
</dbReference>
<dbReference type="SUPFAM" id="SSF53756">
    <property type="entry name" value="UDP-Glycosyltransferase/glycogen phosphorylase"/>
    <property type="match status" value="1"/>
</dbReference>
<feature type="domain" description="Glycosyl transferase family 1" evidence="1">
    <location>
        <begin position="221"/>
        <end position="370"/>
    </location>
</feature>
<accession>A0ABT2XBW7</accession>
<evidence type="ECO:0000313" key="4">
    <source>
        <dbReference type="Proteomes" id="UP001208054"/>
    </source>
</evidence>
<organism evidence="3 4">
    <name type="scientific">Stenotrophomonas riyadhensis</name>
    <dbReference type="NCBI Taxonomy" id="2859893"/>
    <lineage>
        <taxon>Bacteria</taxon>
        <taxon>Pseudomonadati</taxon>
        <taxon>Pseudomonadota</taxon>
        <taxon>Gammaproteobacteria</taxon>
        <taxon>Lysobacterales</taxon>
        <taxon>Lysobacteraceae</taxon>
        <taxon>Stenotrophomonas</taxon>
    </lineage>
</organism>
<feature type="domain" description="Glycosyltransferase subfamily 4-like N-terminal" evidence="2">
    <location>
        <begin position="15"/>
        <end position="210"/>
    </location>
</feature>
<gene>
    <name evidence="3" type="ORF">KYJ44_03800</name>
</gene>
<dbReference type="InterPro" id="IPR028098">
    <property type="entry name" value="Glyco_trans_4-like_N"/>
</dbReference>